<keyword evidence="6" id="KW-1185">Reference proteome</keyword>
<evidence type="ECO:0000313" key="6">
    <source>
        <dbReference type="Proteomes" id="UP001174932"/>
    </source>
</evidence>
<evidence type="ECO:0000256" key="2">
    <source>
        <dbReference type="ARBA" id="ARBA00004818"/>
    </source>
</evidence>
<dbReference type="Pfam" id="PF00702">
    <property type="entry name" value="Hydrolase"/>
    <property type="match status" value="1"/>
</dbReference>
<evidence type="ECO:0000256" key="3">
    <source>
        <dbReference type="ARBA" id="ARBA00006171"/>
    </source>
</evidence>
<dbReference type="PANTHER" id="PTHR43434:SF1">
    <property type="entry name" value="PHOSPHOGLYCOLATE PHOSPHATASE"/>
    <property type="match status" value="1"/>
</dbReference>
<dbReference type="Proteomes" id="UP001174932">
    <property type="component" value="Unassembled WGS sequence"/>
</dbReference>
<comment type="catalytic activity">
    <reaction evidence="1">
        <text>2-phosphoglycolate + H2O = glycolate + phosphate</text>
        <dbReference type="Rhea" id="RHEA:14369"/>
        <dbReference type="ChEBI" id="CHEBI:15377"/>
        <dbReference type="ChEBI" id="CHEBI:29805"/>
        <dbReference type="ChEBI" id="CHEBI:43474"/>
        <dbReference type="ChEBI" id="CHEBI:58033"/>
        <dbReference type="EC" id="3.1.3.18"/>
    </reaction>
</comment>
<dbReference type="RefSeq" id="WP_304378850.1">
    <property type="nucleotide sequence ID" value="NZ_JAUOZU010000023.1"/>
</dbReference>
<gene>
    <name evidence="5" type="ORF">Q4481_23450</name>
</gene>
<name>A0ABT8YUD0_9HYPH</name>
<dbReference type="SFLD" id="SFLDG01129">
    <property type="entry name" value="C1.5:_HAD__Beta-PGM__Phosphata"/>
    <property type="match status" value="1"/>
</dbReference>
<dbReference type="EMBL" id="JAUOZU010000023">
    <property type="protein sequence ID" value="MDO6966922.1"/>
    <property type="molecule type" value="Genomic_DNA"/>
</dbReference>
<dbReference type="InterPro" id="IPR006439">
    <property type="entry name" value="HAD-SF_hydro_IA"/>
</dbReference>
<dbReference type="InterPro" id="IPR050155">
    <property type="entry name" value="HAD-like_hydrolase_sf"/>
</dbReference>
<dbReference type="GO" id="GO:0016787">
    <property type="term" value="F:hydrolase activity"/>
    <property type="evidence" value="ECO:0007669"/>
    <property type="project" value="UniProtKB-KW"/>
</dbReference>
<dbReference type="InterPro" id="IPR036412">
    <property type="entry name" value="HAD-like_sf"/>
</dbReference>
<reference evidence="5" key="2">
    <citation type="submission" date="2023-07" db="EMBL/GenBank/DDBJ databases">
        <authorList>
            <person name="Shen H."/>
        </authorList>
    </citation>
    <scope>NUCLEOTIDE SEQUENCE</scope>
    <source>
        <strain evidence="5">TNR-22</strain>
    </source>
</reference>
<protein>
    <recommendedName>
        <fullName evidence="4">phosphoglycolate phosphatase</fullName>
        <ecNumber evidence="4">3.1.3.18</ecNumber>
    </recommendedName>
</protein>
<keyword evidence="5" id="KW-0378">Hydrolase</keyword>
<accession>A0ABT8YUD0</accession>
<dbReference type="NCBIfam" id="TIGR01549">
    <property type="entry name" value="HAD-SF-IA-v1"/>
    <property type="match status" value="1"/>
</dbReference>
<comment type="caution">
    <text evidence="5">The sequence shown here is derived from an EMBL/GenBank/DDBJ whole genome shotgun (WGS) entry which is preliminary data.</text>
</comment>
<proteinExistence type="inferred from homology"/>
<dbReference type="InterPro" id="IPR023214">
    <property type="entry name" value="HAD_sf"/>
</dbReference>
<dbReference type="InterPro" id="IPR023198">
    <property type="entry name" value="PGP-like_dom2"/>
</dbReference>
<dbReference type="SUPFAM" id="SSF56784">
    <property type="entry name" value="HAD-like"/>
    <property type="match status" value="1"/>
</dbReference>
<organism evidence="5 6">
    <name type="scientific">Rhizobium alvei</name>
    <dbReference type="NCBI Taxonomy" id="1132659"/>
    <lineage>
        <taxon>Bacteria</taxon>
        <taxon>Pseudomonadati</taxon>
        <taxon>Pseudomonadota</taxon>
        <taxon>Alphaproteobacteria</taxon>
        <taxon>Hyphomicrobiales</taxon>
        <taxon>Rhizobiaceae</taxon>
        <taxon>Rhizobium/Agrobacterium group</taxon>
        <taxon>Rhizobium</taxon>
    </lineage>
</organism>
<dbReference type="PANTHER" id="PTHR43434">
    <property type="entry name" value="PHOSPHOGLYCOLATE PHOSPHATASE"/>
    <property type="match status" value="1"/>
</dbReference>
<evidence type="ECO:0000256" key="4">
    <source>
        <dbReference type="ARBA" id="ARBA00013078"/>
    </source>
</evidence>
<reference evidence="5" key="1">
    <citation type="journal article" date="2015" name="Int. J. Syst. Evol. Microbiol.">
        <title>Rhizobium alvei sp. nov., isolated from a freshwater river.</title>
        <authorList>
            <person name="Sheu S.Y."/>
            <person name="Huang H.W."/>
            <person name="Young C.C."/>
            <person name="Chen W.M."/>
        </authorList>
    </citation>
    <scope>NUCLEOTIDE SEQUENCE</scope>
    <source>
        <strain evidence="5">TNR-22</strain>
    </source>
</reference>
<dbReference type="Gene3D" id="1.10.150.240">
    <property type="entry name" value="Putative phosphatase, domain 2"/>
    <property type="match status" value="1"/>
</dbReference>
<comment type="pathway">
    <text evidence="2">Organic acid metabolism; glycolate biosynthesis; glycolate from 2-phosphoglycolate: step 1/1.</text>
</comment>
<dbReference type="Gene3D" id="3.40.50.1000">
    <property type="entry name" value="HAD superfamily/HAD-like"/>
    <property type="match status" value="1"/>
</dbReference>
<dbReference type="SFLD" id="SFLDS00003">
    <property type="entry name" value="Haloacid_Dehalogenase"/>
    <property type="match status" value="1"/>
</dbReference>
<comment type="similarity">
    <text evidence="3">Belongs to the HAD-like hydrolase superfamily. CbbY/CbbZ/Gph/YieH family.</text>
</comment>
<evidence type="ECO:0000256" key="1">
    <source>
        <dbReference type="ARBA" id="ARBA00000830"/>
    </source>
</evidence>
<evidence type="ECO:0000313" key="5">
    <source>
        <dbReference type="EMBL" id="MDO6966922.1"/>
    </source>
</evidence>
<dbReference type="EC" id="3.1.3.18" evidence="4"/>
<sequence>MNVTSATIIFDLDGTLVDSVPDLANALDRLMVEEGLPTIGRARARDLIGHGIGAFIKSAFSFHRVPLDETRQSELVRRFKSIYAEALADETIVYPLVPEVLSGFRDHGFRMGVCTNKDEIFARAILAQLGLESYFSVVAGPDTFGFTKPDPRHLTATIAAVGGDGPTIYVGDSDVDARTAIAAHVPMVILRHGYCKVPHESLGADLLIDGFAELPAAVATLVAEVERCRA</sequence>